<evidence type="ECO:0000256" key="5">
    <source>
        <dbReference type="ARBA" id="ARBA00022792"/>
    </source>
</evidence>
<dbReference type="eggNOG" id="KOG1589">
    <property type="taxonomic scope" value="Eukaryota"/>
</dbReference>
<keyword evidence="6" id="KW-1133">Transmembrane helix</keyword>
<evidence type="ECO:0000256" key="1">
    <source>
        <dbReference type="ARBA" id="ARBA00004448"/>
    </source>
</evidence>
<keyword evidence="11" id="KW-1185">Reference proteome</keyword>
<keyword evidence="3 9" id="KW-0813">Transport</keyword>
<proteinExistence type="inferred from homology"/>
<evidence type="ECO:0000256" key="9">
    <source>
        <dbReference type="RuleBase" id="RU363100"/>
    </source>
</evidence>
<dbReference type="EMBL" id="GG662793">
    <property type="protein sequence ID" value="EAR90931.2"/>
    <property type="molecule type" value="Genomic_DNA"/>
</dbReference>
<evidence type="ECO:0000256" key="8">
    <source>
        <dbReference type="ARBA" id="ARBA00023136"/>
    </source>
</evidence>
<evidence type="ECO:0000313" key="10">
    <source>
        <dbReference type="EMBL" id="EAR90931.2"/>
    </source>
</evidence>
<accession>I7MDT7</accession>
<reference evidence="11" key="1">
    <citation type="journal article" date="2006" name="PLoS Biol.">
        <title>Macronuclear genome sequence of the ciliate Tetrahymena thermophila, a model eukaryote.</title>
        <authorList>
            <person name="Eisen J.A."/>
            <person name="Coyne R.S."/>
            <person name="Wu M."/>
            <person name="Wu D."/>
            <person name="Thiagarajan M."/>
            <person name="Wortman J.R."/>
            <person name="Badger J.H."/>
            <person name="Ren Q."/>
            <person name="Amedeo P."/>
            <person name="Jones K.M."/>
            <person name="Tallon L.J."/>
            <person name="Delcher A.L."/>
            <person name="Salzberg S.L."/>
            <person name="Silva J.C."/>
            <person name="Haas B.J."/>
            <person name="Majoros W.H."/>
            <person name="Farzad M."/>
            <person name="Carlton J.M."/>
            <person name="Smith R.K. Jr."/>
            <person name="Garg J."/>
            <person name="Pearlman R.E."/>
            <person name="Karrer K.M."/>
            <person name="Sun L."/>
            <person name="Manning G."/>
            <person name="Elde N.C."/>
            <person name="Turkewitz A.P."/>
            <person name="Asai D.J."/>
            <person name="Wilkes D.E."/>
            <person name="Wang Y."/>
            <person name="Cai H."/>
            <person name="Collins K."/>
            <person name="Stewart B.A."/>
            <person name="Lee S.R."/>
            <person name="Wilamowska K."/>
            <person name="Weinberg Z."/>
            <person name="Ruzzo W.L."/>
            <person name="Wloga D."/>
            <person name="Gaertig J."/>
            <person name="Frankel J."/>
            <person name="Tsao C.-C."/>
            <person name="Gorovsky M.A."/>
            <person name="Keeling P.J."/>
            <person name="Waller R.F."/>
            <person name="Patron N.J."/>
            <person name="Cherry J.M."/>
            <person name="Stover N.A."/>
            <person name="Krieger C.J."/>
            <person name="del Toro C."/>
            <person name="Ryder H.F."/>
            <person name="Williamson S.C."/>
            <person name="Barbeau R.A."/>
            <person name="Hamilton E.P."/>
            <person name="Orias E."/>
        </authorList>
    </citation>
    <scope>NUCLEOTIDE SEQUENCE [LARGE SCALE GENOMIC DNA]</scope>
    <source>
        <strain evidence="11">SB210</strain>
    </source>
</reference>
<dbReference type="Proteomes" id="UP000009168">
    <property type="component" value="Unassembled WGS sequence"/>
</dbReference>
<evidence type="ECO:0000256" key="2">
    <source>
        <dbReference type="ARBA" id="ARBA00006416"/>
    </source>
</evidence>
<dbReference type="RefSeq" id="XP_001011176.2">
    <property type="nucleotide sequence ID" value="XM_001011176.2"/>
</dbReference>
<dbReference type="GO" id="GO:0005743">
    <property type="term" value="C:mitochondrial inner membrane"/>
    <property type="evidence" value="ECO:0007669"/>
    <property type="project" value="UniProtKB-SubCell"/>
</dbReference>
<keyword evidence="5 9" id="KW-0999">Mitochondrion inner membrane</keyword>
<dbReference type="Pfam" id="PF03650">
    <property type="entry name" value="MPC"/>
    <property type="match status" value="1"/>
</dbReference>
<dbReference type="InterPro" id="IPR005336">
    <property type="entry name" value="MPC"/>
</dbReference>
<keyword evidence="8" id="KW-0472">Membrane</keyword>
<dbReference type="GO" id="GO:0006850">
    <property type="term" value="P:pyruvate import into mitochondria"/>
    <property type="evidence" value="ECO:0007669"/>
    <property type="project" value="InterPro"/>
</dbReference>
<keyword evidence="7 9" id="KW-0496">Mitochondrion</keyword>
<evidence type="ECO:0000256" key="7">
    <source>
        <dbReference type="ARBA" id="ARBA00023128"/>
    </source>
</evidence>
<protein>
    <recommendedName>
        <fullName evidence="9">Mitochondrial pyruvate carrier</fullName>
    </recommendedName>
</protein>
<sequence>MVQIVPLLQKRVLGMYNWSPVARKFLEHPAGPFTIFFWCPMIKWCITFANIKDLKLPTQQINSKQQAAIALSGLIWTRYCFVITPVNYSLAAVNFFMGLSGCYQLFRKWQAGQLLD</sequence>
<evidence type="ECO:0000256" key="4">
    <source>
        <dbReference type="ARBA" id="ARBA00022692"/>
    </source>
</evidence>
<comment type="similarity">
    <text evidence="2 9">Belongs to the mitochondrial pyruvate carrier (MPC) (TC 2.A.105) family.</text>
</comment>
<dbReference type="GeneID" id="7836594"/>
<evidence type="ECO:0000256" key="6">
    <source>
        <dbReference type="ARBA" id="ARBA00022989"/>
    </source>
</evidence>
<dbReference type="STRING" id="312017.I7MDT7"/>
<dbReference type="InParanoid" id="I7MDT7"/>
<comment type="function">
    <text evidence="9">Mediates the uptake of pyruvate into mitochondria.</text>
</comment>
<organism evidence="10 11">
    <name type="scientific">Tetrahymena thermophila (strain SB210)</name>
    <dbReference type="NCBI Taxonomy" id="312017"/>
    <lineage>
        <taxon>Eukaryota</taxon>
        <taxon>Sar</taxon>
        <taxon>Alveolata</taxon>
        <taxon>Ciliophora</taxon>
        <taxon>Intramacronucleata</taxon>
        <taxon>Oligohymenophorea</taxon>
        <taxon>Hymenostomatida</taxon>
        <taxon>Tetrahymenina</taxon>
        <taxon>Tetrahymenidae</taxon>
        <taxon>Tetrahymena</taxon>
    </lineage>
</organism>
<dbReference type="OrthoDB" id="869189at2759"/>
<dbReference type="PANTHER" id="PTHR14154">
    <property type="entry name" value="UPF0041 BRAIN PROTEIN 44-RELATED"/>
    <property type="match status" value="1"/>
</dbReference>
<evidence type="ECO:0000313" key="11">
    <source>
        <dbReference type="Proteomes" id="UP000009168"/>
    </source>
</evidence>
<evidence type="ECO:0000256" key="3">
    <source>
        <dbReference type="ARBA" id="ARBA00022448"/>
    </source>
</evidence>
<dbReference type="FunCoup" id="I7MDT7">
    <property type="interactions" value="96"/>
</dbReference>
<keyword evidence="4" id="KW-0812">Transmembrane</keyword>
<name>I7MDT7_TETTS</name>
<gene>
    <name evidence="10" type="ORF">TTHERM_00145360</name>
</gene>
<comment type="subcellular location">
    <subcellularLocation>
        <location evidence="1 9">Mitochondrion inner membrane</location>
        <topology evidence="1 9">Multi-pass membrane protein</topology>
    </subcellularLocation>
</comment>
<dbReference type="AlphaFoldDB" id="I7MDT7"/>
<dbReference type="KEGG" id="tet:TTHERM_00145360"/>